<sequence length="74" mass="8882">MEKERYQRFFRANETHKMEILRLITLNVQLTFHGKELKEVIAPAIQKIVDNWRVAIISLESVQFSITWRPLDLE</sequence>
<reference evidence="1" key="2">
    <citation type="submission" date="2023-06" db="EMBL/GenBank/DDBJ databases">
        <authorList>
            <person name="Ma L."/>
            <person name="Liu K.-W."/>
            <person name="Li Z."/>
            <person name="Hsiao Y.-Y."/>
            <person name="Qi Y."/>
            <person name="Fu T."/>
            <person name="Tang G."/>
            <person name="Zhang D."/>
            <person name="Sun W.-H."/>
            <person name="Liu D.-K."/>
            <person name="Li Y."/>
            <person name="Chen G.-Z."/>
            <person name="Liu X.-D."/>
            <person name="Liao X.-Y."/>
            <person name="Jiang Y.-T."/>
            <person name="Yu X."/>
            <person name="Hao Y."/>
            <person name="Huang J."/>
            <person name="Zhao X.-W."/>
            <person name="Ke S."/>
            <person name="Chen Y.-Y."/>
            <person name="Wu W.-L."/>
            <person name="Hsu J.-L."/>
            <person name="Lin Y.-F."/>
            <person name="Huang M.-D."/>
            <person name="Li C.-Y."/>
            <person name="Huang L."/>
            <person name="Wang Z.-W."/>
            <person name="Zhao X."/>
            <person name="Zhong W.-Y."/>
            <person name="Peng D.-H."/>
            <person name="Ahmad S."/>
            <person name="Lan S."/>
            <person name="Zhang J.-S."/>
            <person name="Tsai W.-C."/>
            <person name="Van De Peer Y."/>
            <person name="Liu Z.-J."/>
        </authorList>
    </citation>
    <scope>NUCLEOTIDE SEQUENCE</scope>
    <source>
        <strain evidence="1">CP</strain>
        <tissue evidence="1">Leaves</tissue>
    </source>
</reference>
<accession>A0AAV9DIS5</accession>
<evidence type="ECO:0000313" key="1">
    <source>
        <dbReference type="EMBL" id="KAK1300973.1"/>
    </source>
</evidence>
<organism evidence="1 2">
    <name type="scientific">Acorus calamus</name>
    <name type="common">Sweet flag</name>
    <dbReference type="NCBI Taxonomy" id="4465"/>
    <lineage>
        <taxon>Eukaryota</taxon>
        <taxon>Viridiplantae</taxon>
        <taxon>Streptophyta</taxon>
        <taxon>Embryophyta</taxon>
        <taxon>Tracheophyta</taxon>
        <taxon>Spermatophyta</taxon>
        <taxon>Magnoliopsida</taxon>
        <taxon>Liliopsida</taxon>
        <taxon>Acoraceae</taxon>
        <taxon>Acorus</taxon>
    </lineage>
</organism>
<name>A0AAV9DIS5_ACOCL</name>
<dbReference type="EMBL" id="JAUJYO010000013">
    <property type="protein sequence ID" value="KAK1300973.1"/>
    <property type="molecule type" value="Genomic_DNA"/>
</dbReference>
<keyword evidence="2" id="KW-1185">Reference proteome</keyword>
<evidence type="ECO:0000313" key="2">
    <source>
        <dbReference type="Proteomes" id="UP001180020"/>
    </source>
</evidence>
<protein>
    <submittedName>
        <fullName evidence="1">Uncharacterized protein</fullName>
    </submittedName>
</protein>
<comment type="caution">
    <text evidence="1">The sequence shown here is derived from an EMBL/GenBank/DDBJ whole genome shotgun (WGS) entry which is preliminary data.</text>
</comment>
<reference evidence="1" key="1">
    <citation type="journal article" date="2023" name="Nat. Commun.">
        <title>Diploid and tetraploid genomes of Acorus and the evolution of monocots.</title>
        <authorList>
            <person name="Ma L."/>
            <person name="Liu K.W."/>
            <person name="Li Z."/>
            <person name="Hsiao Y.Y."/>
            <person name="Qi Y."/>
            <person name="Fu T."/>
            <person name="Tang G.D."/>
            <person name="Zhang D."/>
            <person name="Sun W.H."/>
            <person name="Liu D.K."/>
            <person name="Li Y."/>
            <person name="Chen G.Z."/>
            <person name="Liu X.D."/>
            <person name="Liao X.Y."/>
            <person name="Jiang Y.T."/>
            <person name="Yu X."/>
            <person name="Hao Y."/>
            <person name="Huang J."/>
            <person name="Zhao X.W."/>
            <person name="Ke S."/>
            <person name="Chen Y.Y."/>
            <person name="Wu W.L."/>
            <person name="Hsu J.L."/>
            <person name="Lin Y.F."/>
            <person name="Huang M.D."/>
            <person name="Li C.Y."/>
            <person name="Huang L."/>
            <person name="Wang Z.W."/>
            <person name="Zhao X."/>
            <person name="Zhong W.Y."/>
            <person name="Peng D.H."/>
            <person name="Ahmad S."/>
            <person name="Lan S."/>
            <person name="Zhang J.S."/>
            <person name="Tsai W.C."/>
            <person name="Van de Peer Y."/>
            <person name="Liu Z.J."/>
        </authorList>
    </citation>
    <scope>NUCLEOTIDE SEQUENCE</scope>
    <source>
        <strain evidence="1">CP</strain>
    </source>
</reference>
<dbReference type="Proteomes" id="UP001180020">
    <property type="component" value="Unassembled WGS sequence"/>
</dbReference>
<dbReference type="AlphaFoldDB" id="A0AAV9DIS5"/>
<gene>
    <name evidence="1" type="ORF">QJS10_CPB13g01244</name>
</gene>
<proteinExistence type="predicted"/>